<accession>A0A0K8UIM9</accession>
<protein>
    <submittedName>
        <fullName evidence="1">Uncharacterized protein</fullName>
    </submittedName>
</protein>
<sequence>RPMNGKHFETTEGIQAACTLALTAIPGTTAPLLTPPFMRATQDRHPNASAALMWPPGPFLFPCLKRPMNGKHFETTTGTQAVCTSAVTAIPDTTMHGLSQRLSFHTHLTKADIATLPQPPYSPDVAQDLFYSLACKGR</sequence>
<reference evidence="1" key="1">
    <citation type="submission" date="2015-06" db="EMBL/GenBank/DDBJ databases">
        <authorList>
            <person name="Hoefler B.C."/>
            <person name="Straight P.D."/>
        </authorList>
    </citation>
    <scope>NUCLEOTIDE SEQUENCE</scope>
</reference>
<feature type="non-terminal residue" evidence="1">
    <location>
        <position position="1"/>
    </location>
</feature>
<organism evidence="1">
    <name type="scientific">Bactrocera latifrons</name>
    <name type="common">Malaysian fruit fly</name>
    <name type="synonym">Chaetodacus latifrons</name>
    <dbReference type="NCBI Taxonomy" id="174628"/>
    <lineage>
        <taxon>Eukaryota</taxon>
        <taxon>Metazoa</taxon>
        <taxon>Ecdysozoa</taxon>
        <taxon>Arthropoda</taxon>
        <taxon>Hexapoda</taxon>
        <taxon>Insecta</taxon>
        <taxon>Pterygota</taxon>
        <taxon>Neoptera</taxon>
        <taxon>Endopterygota</taxon>
        <taxon>Diptera</taxon>
        <taxon>Brachycera</taxon>
        <taxon>Muscomorpha</taxon>
        <taxon>Tephritoidea</taxon>
        <taxon>Tephritidae</taxon>
        <taxon>Bactrocera</taxon>
        <taxon>Bactrocera</taxon>
    </lineage>
</organism>
<name>A0A0K8UIM9_BACLA</name>
<evidence type="ECO:0000313" key="1">
    <source>
        <dbReference type="EMBL" id="JAI26557.1"/>
    </source>
</evidence>
<dbReference type="EMBL" id="GDHF01025757">
    <property type="protein sequence ID" value="JAI26557.1"/>
    <property type="molecule type" value="Transcribed_RNA"/>
</dbReference>
<dbReference type="AlphaFoldDB" id="A0A0K8UIM9"/>
<proteinExistence type="predicted"/>
<gene>
    <name evidence="1" type="ORF">c1_g8_i2</name>
</gene>